<proteinExistence type="predicted"/>
<gene>
    <name evidence="2" type="ORF">ACFL27_01025</name>
</gene>
<name>A0ABV6YRC7_UNCC1</name>
<dbReference type="EMBL" id="JBHPBY010000006">
    <property type="protein sequence ID" value="MFC1848763.1"/>
    <property type="molecule type" value="Genomic_DNA"/>
</dbReference>
<comment type="caution">
    <text evidence="2">The sequence shown here is derived from an EMBL/GenBank/DDBJ whole genome shotgun (WGS) entry which is preliminary data.</text>
</comment>
<organism evidence="2 3">
    <name type="scientific">candidate division CSSED10-310 bacterium</name>
    <dbReference type="NCBI Taxonomy" id="2855610"/>
    <lineage>
        <taxon>Bacteria</taxon>
        <taxon>Bacteria division CSSED10-310</taxon>
    </lineage>
</organism>
<evidence type="ECO:0000256" key="1">
    <source>
        <dbReference type="SAM" id="MobiDB-lite"/>
    </source>
</evidence>
<evidence type="ECO:0000313" key="2">
    <source>
        <dbReference type="EMBL" id="MFC1848763.1"/>
    </source>
</evidence>
<keyword evidence="3" id="KW-1185">Reference proteome</keyword>
<evidence type="ECO:0000313" key="3">
    <source>
        <dbReference type="Proteomes" id="UP001594351"/>
    </source>
</evidence>
<accession>A0ABV6YRC7</accession>
<sequence>MTMEQQDDHQYGASTKPLVNTNSLREEGDTNTCLRPLGLCELGGCCDVCWYGPNSPQNKTKPPRGSVEQQ</sequence>
<feature type="compositionally biased region" description="Basic and acidic residues" evidence="1">
    <location>
        <begin position="1"/>
        <end position="10"/>
    </location>
</feature>
<dbReference type="Proteomes" id="UP001594351">
    <property type="component" value="Unassembled WGS sequence"/>
</dbReference>
<reference evidence="2 3" key="1">
    <citation type="submission" date="2024-09" db="EMBL/GenBank/DDBJ databases">
        <title>Laminarin stimulates single cell rates of sulfate reduction while oxygen inhibits transcriptomic activity in coastal marine sediment.</title>
        <authorList>
            <person name="Lindsay M."/>
            <person name="Orcutt B."/>
            <person name="Emerson D."/>
            <person name="Stepanauskas R."/>
            <person name="D'Angelo T."/>
        </authorList>
    </citation>
    <scope>NUCLEOTIDE SEQUENCE [LARGE SCALE GENOMIC DNA]</scope>
    <source>
        <strain evidence="2">SAG AM-311-K15</strain>
    </source>
</reference>
<feature type="region of interest" description="Disordered" evidence="1">
    <location>
        <begin position="1"/>
        <end position="27"/>
    </location>
</feature>
<protein>
    <submittedName>
        <fullName evidence="2">Uncharacterized protein</fullName>
    </submittedName>
</protein>